<protein>
    <submittedName>
        <fullName evidence="1">Uncharacterized protein</fullName>
    </submittedName>
</protein>
<accession>A0ACC1NMJ1</accession>
<reference evidence="1" key="1">
    <citation type="submission" date="2022-08" db="EMBL/GenBank/DDBJ databases">
        <title>Genome Sequence of Lecanicillium fungicola.</title>
        <authorList>
            <person name="Buettner E."/>
        </authorList>
    </citation>
    <scope>NUCLEOTIDE SEQUENCE</scope>
    <source>
        <strain evidence="1">Babe33</strain>
    </source>
</reference>
<dbReference type="EMBL" id="JANJQO010000195">
    <property type="protein sequence ID" value="KAJ2980487.1"/>
    <property type="molecule type" value="Genomic_DNA"/>
</dbReference>
<organism evidence="1 2">
    <name type="scientific">Zarea fungicola</name>
    <dbReference type="NCBI Taxonomy" id="93591"/>
    <lineage>
        <taxon>Eukaryota</taxon>
        <taxon>Fungi</taxon>
        <taxon>Dikarya</taxon>
        <taxon>Ascomycota</taxon>
        <taxon>Pezizomycotina</taxon>
        <taxon>Sordariomycetes</taxon>
        <taxon>Hypocreomycetidae</taxon>
        <taxon>Hypocreales</taxon>
        <taxon>Cordycipitaceae</taxon>
        <taxon>Zarea</taxon>
    </lineage>
</organism>
<gene>
    <name evidence="1" type="ORF">NQ176_g2612</name>
</gene>
<comment type="caution">
    <text evidence="1">The sequence shown here is derived from an EMBL/GenBank/DDBJ whole genome shotgun (WGS) entry which is preliminary data.</text>
</comment>
<proteinExistence type="predicted"/>
<name>A0ACC1NMJ1_9HYPO</name>
<sequence>MTVQKAISESSADVFTRNKAFWNNYLNGRPAAPDIFFRRLFRYHQEHHGSFGTVHDAGAGNGPYSEKLRSKFGHVIVSDIASDNVAFAKDRLGMDGFSYRVGRLEDSEGIPDGSVDMVFATNVMHFPDQKLAMEVIARQLRPGGTFACATFGAAHFASAQVQDIYVRISQAGARLLLQTLQDPEKLIAAMVRTRGNCNIAPLDEDLFVRGAQRILLNMPEEGIASPLPPEIEVEEEPLYDGASDVIVREAEDGWGFVMDLADIRDHIQSFPFGRDVETVLPDLWSEMKEAVKDERVHGHWPAKIILATRRYPG</sequence>
<keyword evidence="2" id="KW-1185">Reference proteome</keyword>
<dbReference type="Proteomes" id="UP001143910">
    <property type="component" value="Unassembled WGS sequence"/>
</dbReference>
<evidence type="ECO:0000313" key="2">
    <source>
        <dbReference type="Proteomes" id="UP001143910"/>
    </source>
</evidence>
<evidence type="ECO:0000313" key="1">
    <source>
        <dbReference type="EMBL" id="KAJ2980487.1"/>
    </source>
</evidence>